<dbReference type="RefSeq" id="WP_216516099.1">
    <property type="nucleotide sequence ID" value="NZ_JAHLPM010000001.1"/>
</dbReference>
<evidence type="ECO:0000256" key="2">
    <source>
        <dbReference type="ARBA" id="ARBA00022729"/>
    </source>
</evidence>
<comment type="caution">
    <text evidence="6">The sequence shown here is derived from an EMBL/GenBank/DDBJ whole genome shotgun (WGS) entry which is preliminary data.</text>
</comment>
<keyword evidence="2" id="KW-0732">Signal</keyword>
<dbReference type="Proteomes" id="UP000749471">
    <property type="component" value="Unassembled WGS sequence"/>
</dbReference>
<evidence type="ECO:0000313" key="6">
    <source>
        <dbReference type="EMBL" id="MBU5436698.1"/>
    </source>
</evidence>
<evidence type="ECO:0000256" key="1">
    <source>
        <dbReference type="ARBA" id="ARBA00022475"/>
    </source>
</evidence>
<reference evidence="6 7" key="1">
    <citation type="submission" date="2021-06" db="EMBL/GenBank/DDBJ databases">
        <authorList>
            <person name="Sun Q."/>
            <person name="Li D."/>
        </authorList>
    </citation>
    <scope>NUCLEOTIDE SEQUENCE [LARGE SCALE GENOMIC DNA]</scope>
    <source>
        <strain evidence="6 7">MSJ-40</strain>
    </source>
</reference>
<keyword evidence="4" id="KW-0564">Palmitate</keyword>
<dbReference type="PROSITE" id="PS51257">
    <property type="entry name" value="PROKAR_LIPOPROTEIN"/>
    <property type="match status" value="1"/>
</dbReference>
<protein>
    <submittedName>
        <fullName evidence="6">Extracellular solute-binding protein</fullName>
    </submittedName>
</protein>
<evidence type="ECO:0000256" key="5">
    <source>
        <dbReference type="ARBA" id="ARBA00023288"/>
    </source>
</evidence>
<evidence type="ECO:0000256" key="3">
    <source>
        <dbReference type="ARBA" id="ARBA00023136"/>
    </source>
</evidence>
<accession>A0ABS6E1C4</accession>
<keyword evidence="3" id="KW-0472">Membrane</keyword>
<dbReference type="PANTHER" id="PTHR43649">
    <property type="entry name" value="ARABINOSE-BINDING PROTEIN-RELATED"/>
    <property type="match status" value="1"/>
</dbReference>
<proteinExistence type="predicted"/>
<keyword evidence="5" id="KW-0449">Lipoprotein</keyword>
<evidence type="ECO:0000313" key="7">
    <source>
        <dbReference type="Proteomes" id="UP000749471"/>
    </source>
</evidence>
<evidence type="ECO:0000256" key="4">
    <source>
        <dbReference type="ARBA" id="ARBA00023139"/>
    </source>
</evidence>
<dbReference type="InterPro" id="IPR050490">
    <property type="entry name" value="Bact_solute-bd_prot1"/>
</dbReference>
<keyword evidence="1" id="KW-1003">Cell membrane</keyword>
<dbReference type="EMBL" id="JAHLPM010000001">
    <property type="protein sequence ID" value="MBU5436698.1"/>
    <property type="molecule type" value="Genomic_DNA"/>
</dbReference>
<name>A0ABS6E1C4_9FIRM</name>
<dbReference type="Pfam" id="PF01547">
    <property type="entry name" value="SBP_bac_1"/>
    <property type="match status" value="1"/>
</dbReference>
<dbReference type="PANTHER" id="PTHR43649:SF33">
    <property type="entry name" value="POLYGALACTURONAN_RHAMNOGALACTURONAN-BINDING PROTEIN YTCQ"/>
    <property type="match status" value="1"/>
</dbReference>
<gene>
    <name evidence="6" type="ORF">KQI42_01685</name>
</gene>
<sequence>MKGKRVLSLILVVMLIMLSMVGCKKNETFTSDQDAEGGADGKVTIKYWVPFASNQYIQSLNESEMYKELEERTGVHVKFIHPAEGEEMEQFNLMLNSKELPDVIQTYAGQYKGGMDKAIEDGVYLRLNELIDQHAPNFKKLLEEDPELARQTMTDKGNIYAFPLVGIDPDEPAWWGPVFRGDWLEELDLEIPNTIDEWYNVLTQFKEKKNAKAPLVFSSRGIDPYGTIISAFNIGPGFYKKDNVVKYGPMEPEFKEYLATMNKWYNEDLIDKDFPTRDSNGRATLITSGDAGAYISEYAVVDQYQAAIAATDPNAKFIAAIQPSLKAGEKVNYRVVNERNGGYEAVITSSCKNPEAVVKWFDYAYSQEGFMLFNYGIEGKSYNMVDGEPQFTDLLTNNPDGLDFWTVCNKYKLEVGPYLRDYKAVPGFTDIDLDCMEQWTKAGTDHVIPPVNFTPEESETYSDIMGDVATFKDEMVLKFIVGEVPLSEFDNYVEQLKALEIEKVIDIYQEALNRYNNRKTN</sequence>
<dbReference type="InterPro" id="IPR006059">
    <property type="entry name" value="SBP"/>
</dbReference>
<keyword evidence="7" id="KW-1185">Reference proteome</keyword>
<organism evidence="6 7">
    <name type="scientific">Tissierella simiarum</name>
    <dbReference type="NCBI Taxonomy" id="2841534"/>
    <lineage>
        <taxon>Bacteria</taxon>
        <taxon>Bacillati</taxon>
        <taxon>Bacillota</taxon>
        <taxon>Tissierellia</taxon>
        <taxon>Tissierellales</taxon>
        <taxon>Tissierellaceae</taxon>
        <taxon>Tissierella</taxon>
    </lineage>
</organism>